<keyword evidence="2" id="KW-0812">Transmembrane</keyword>
<keyword evidence="2" id="KW-0472">Membrane</keyword>
<dbReference type="EMBL" id="JBHSPR010000018">
    <property type="protein sequence ID" value="MFC6019204.1"/>
    <property type="molecule type" value="Genomic_DNA"/>
</dbReference>
<name>A0ABW1KED2_9ACTN</name>
<dbReference type="Proteomes" id="UP001596203">
    <property type="component" value="Unassembled WGS sequence"/>
</dbReference>
<evidence type="ECO:0000313" key="3">
    <source>
        <dbReference type="EMBL" id="MFC6019204.1"/>
    </source>
</evidence>
<organism evidence="3 4">
    <name type="scientific">Plantactinospora solaniradicis</name>
    <dbReference type="NCBI Taxonomy" id="1723736"/>
    <lineage>
        <taxon>Bacteria</taxon>
        <taxon>Bacillati</taxon>
        <taxon>Actinomycetota</taxon>
        <taxon>Actinomycetes</taxon>
        <taxon>Micromonosporales</taxon>
        <taxon>Micromonosporaceae</taxon>
        <taxon>Plantactinospora</taxon>
    </lineage>
</organism>
<accession>A0ABW1KED2</accession>
<proteinExistence type="predicted"/>
<evidence type="ECO:0000313" key="4">
    <source>
        <dbReference type="Proteomes" id="UP001596203"/>
    </source>
</evidence>
<keyword evidence="4" id="KW-1185">Reference proteome</keyword>
<feature type="compositionally biased region" description="Basic residues" evidence="1">
    <location>
        <begin position="100"/>
        <end position="109"/>
    </location>
</feature>
<feature type="region of interest" description="Disordered" evidence="1">
    <location>
        <begin position="36"/>
        <end position="173"/>
    </location>
</feature>
<dbReference type="RefSeq" id="WP_377425016.1">
    <property type="nucleotide sequence ID" value="NZ_JBHSPR010000018.1"/>
</dbReference>
<feature type="transmembrane region" description="Helical" evidence="2">
    <location>
        <begin position="182"/>
        <end position="199"/>
    </location>
</feature>
<evidence type="ECO:0000256" key="1">
    <source>
        <dbReference type="SAM" id="MobiDB-lite"/>
    </source>
</evidence>
<evidence type="ECO:0000256" key="2">
    <source>
        <dbReference type="SAM" id="Phobius"/>
    </source>
</evidence>
<comment type="caution">
    <text evidence="3">The sequence shown here is derived from an EMBL/GenBank/DDBJ whole genome shotgun (WGS) entry which is preliminary data.</text>
</comment>
<sequence length="204" mass="20808">MAVEPFAPPRTTYRSMRVSVLLILITVGVPGCVSGAGASRPPSGRYPTTGPTASADPTHAEPGPRPQPTTSADAESDPHSGEPAGGGAAAATSGPPAVQRVRREHHWPPWRRLPAEASPETSDPETSDPGARPDAAGVPGDGAVPPQHQAGAGRVVPVDQRSGSPPAADGLSDGYRRSLVCSGLLGLVISAVGLAMVGYRRRAW</sequence>
<protein>
    <submittedName>
        <fullName evidence="3">Uncharacterized protein</fullName>
    </submittedName>
</protein>
<gene>
    <name evidence="3" type="ORF">ACFP2T_23715</name>
</gene>
<keyword evidence="2" id="KW-1133">Transmembrane helix</keyword>
<reference evidence="4" key="1">
    <citation type="journal article" date="2019" name="Int. J. Syst. Evol. Microbiol.">
        <title>The Global Catalogue of Microorganisms (GCM) 10K type strain sequencing project: providing services to taxonomists for standard genome sequencing and annotation.</title>
        <authorList>
            <consortium name="The Broad Institute Genomics Platform"/>
            <consortium name="The Broad Institute Genome Sequencing Center for Infectious Disease"/>
            <person name="Wu L."/>
            <person name="Ma J."/>
        </authorList>
    </citation>
    <scope>NUCLEOTIDE SEQUENCE [LARGE SCALE GENOMIC DNA]</scope>
    <source>
        <strain evidence="4">ZS-35-S2</strain>
    </source>
</reference>